<evidence type="ECO:0000256" key="1">
    <source>
        <dbReference type="ARBA" id="ARBA00038090"/>
    </source>
</evidence>
<dbReference type="VEuPathDB" id="FungiDB:SPAR_N00690"/>
<organism evidence="3">
    <name type="scientific">Saccharomyces paradoxus</name>
    <name type="common">Yeast</name>
    <name type="synonym">Saccharomyces douglasii</name>
    <dbReference type="NCBI Taxonomy" id="27291"/>
    <lineage>
        <taxon>Eukaryota</taxon>
        <taxon>Fungi</taxon>
        <taxon>Dikarya</taxon>
        <taxon>Ascomycota</taxon>
        <taxon>Saccharomycotina</taxon>
        <taxon>Saccharomycetes</taxon>
        <taxon>Saccharomycetales</taxon>
        <taxon>Saccharomycetaceae</taxon>
        <taxon>Saccharomyces</taxon>
    </lineage>
</organism>
<evidence type="ECO:0000259" key="2">
    <source>
        <dbReference type="Pfam" id="PF09811"/>
    </source>
</evidence>
<dbReference type="OrthoDB" id="48036at2759"/>
<reference evidence="3" key="3">
    <citation type="submission" date="2025-07" db="EMBL/GenBank/DDBJ databases">
        <authorList>
            <consortium name="NCBI Genome Project"/>
        </authorList>
    </citation>
    <scope>NUCLEOTIDE SEQUENCE</scope>
    <source>
        <strain evidence="3">CBS432</strain>
    </source>
</reference>
<protein>
    <submittedName>
        <fullName evidence="3">Ribosome biosynthesis protein LTO1</fullName>
    </submittedName>
</protein>
<reference evidence="3" key="4">
    <citation type="submission" date="2025-08" db="UniProtKB">
        <authorList>
            <consortium name="RefSeq"/>
        </authorList>
    </citation>
    <scope>IDENTIFICATION</scope>
    <source>
        <strain evidence="3">CBS432</strain>
    </source>
</reference>
<sequence>MKIKINLFKSLSCSKNRRKVHATEQMKMDFDNLLNLEEQYYQEGFQEGQNENIKQSFLEGKQYGLQVGFQRFTLLGQMQGLCDVIESYELHSPILEKNIHTIRTLMKGLKMNNDDESVMAFEKLLVKLKNKFRTILITLQRLIKDEKKSAVTFEIFEDVSRAISGEIRGFVENEDIAKNKVAQDQAQSW</sequence>
<dbReference type="InterPro" id="IPR052436">
    <property type="entry name" value="LTO1_adapter"/>
</dbReference>
<comment type="similarity">
    <text evidence="1">Belongs to the LTO1 family.</text>
</comment>
<accession>A0A8B8UY61</accession>
<evidence type="ECO:0000313" key="3">
    <source>
        <dbReference type="RefSeq" id="XP_033768700.1"/>
    </source>
</evidence>
<dbReference type="GeneID" id="54633111"/>
<name>A0A8B8UY61_SACPA</name>
<dbReference type="AlphaFoldDB" id="A0A8B8UY61"/>
<reference evidence="3" key="2">
    <citation type="submission" date="2020-01" db="EMBL/GenBank/DDBJ databases">
        <title>Population-level Yeast Reference Genomes.</title>
        <authorList>
            <person name="Yue J.-X."/>
        </authorList>
    </citation>
    <scope>NUCLEOTIDE SEQUENCE</scope>
    <source>
        <strain evidence="3">CBS432</strain>
    </source>
</reference>
<reference evidence="3" key="1">
    <citation type="journal article" date="2017" name="Nat. Genet.">
        <title>Contrasting evolutionary genome dynamics between domesticated and wild yeasts.</title>
        <authorList>
            <person name="Yue J.X."/>
            <person name="Li J."/>
            <person name="Aigrain L."/>
            <person name="Hallin J."/>
            <person name="Persson K."/>
            <person name="Oliver K."/>
            <person name="Bergstrom A."/>
            <person name="Coupland P."/>
            <person name="Warringer J."/>
            <person name="Lagomarsino M.C."/>
            <person name="Fischer G."/>
            <person name="Durbin R."/>
            <person name="Liti G."/>
        </authorList>
    </citation>
    <scope>NUCLEOTIDE SEQUENCE</scope>
    <source>
        <strain evidence="3">CBS432</strain>
    </source>
</reference>
<feature type="domain" description="Essential protein Yae1 N-terminal" evidence="2">
    <location>
        <begin position="44"/>
        <end position="82"/>
    </location>
</feature>
<dbReference type="KEGG" id="spao:SPAR_N00690"/>
<gene>
    <name evidence="3" type="primary">LTO1</name>
    <name evidence="3" type="ORF">SPAR_N00690</name>
</gene>
<dbReference type="RefSeq" id="XP_033768700.1">
    <property type="nucleotide sequence ID" value="XM_033912809.1"/>
</dbReference>
<dbReference type="PANTHER" id="PTHR28532:SF1">
    <property type="entry name" value="ORAL CANCER OVEREXPRESSED 1"/>
    <property type="match status" value="1"/>
</dbReference>
<proteinExistence type="inferred from homology"/>
<dbReference type="Pfam" id="PF09811">
    <property type="entry name" value="Yae1_N"/>
    <property type="match status" value="1"/>
</dbReference>
<dbReference type="InterPro" id="IPR019191">
    <property type="entry name" value="Essential_protein_Yae1_N"/>
</dbReference>
<dbReference type="PANTHER" id="PTHR28532">
    <property type="entry name" value="GEO13458P1"/>
    <property type="match status" value="1"/>
</dbReference>